<proteinExistence type="inferred from homology"/>
<protein>
    <submittedName>
        <fullName evidence="7">Uncharacterized protein</fullName>
    </submittedName>
</protein>
<dbReference type="GO" id="GO:0016020">
    <property type="term" value="C:membrane"/>
    <property type="evidence" value="ECO:0007669"/>
    <property type="project" value="UniProtKB-SubCell"/>
</dbReference>
<evidence type="ECO:0000256" key="3">
    <source>
        <dbReference type="ARBA" id="ARBA00022692"/>
    </source>
</evidence>
<comment type="similarity">
    <text evidence="2">Belongs to the peroxisomal membrane protein PXMP2/4 family.</text>
</comment>
<evidence type="ECO:0000256" key="4">
    <source>
        <dbReference type="ARBA" id="ARBA00022989"/>
    </source>
</evidence>
<dbReference type="Pfam" id="PF04117">
    <property type="entry name" value="Mpv17_PMP22"/>
    <property type="match status" value="1"/>
</dbReference>
<gene>
    <name evidence="7" type="ORF">ACHAWO_000006</name>
</gene>
<dbReference type="Proteomes" id="UP001530400">
    <property type="component" value="Unassembled WGS sequence"/>
</dbReference>
<feature type="transmembrane region" description="Helical" evidence="6">
    <location>
        <begin position="159"/>
        <end position="178"/>
    </location>
</feature>
<sequence length="387" mass="43637">MHRSHVIKFMLPRKGCIVKADIADQKRINSIVCFKIVKSLISFDGDMVVDVKIRMGRMKLKRWSLPLRLISVALIFTVAHAFSTVRLASRGLSNCNNRATSHLYIRPNDKKTGRPTSPVFARDTKVFELPREAVGGTPSPLWQTNILNKLQVQSFDKDAIINISIVAIAIAMVLFQVFSVDTGITRGWSAEEVAWRVPIDNWKSYNAILNMAPIQTKAVTSATVYTIGDIIAQRTEGVEIGELDRGRIGRSLAAGLIGHGPLSHVWYQVSEDWFENVFHWTEWWSFVPKVAIDQTLWGPFWNNTYIVMLGIMQFQKPSQIWSDIKRTTIPLIVSGLKLWPLAHCVTYGLVPVENRLLWVDMVEIVWVTILATQASGVADGKVQEKAE</sequence>
<evidence type="ECO:0000256" key="1">
    <source>
        <dbReference type="ARBA" id="ARBA00004141"/>
    </source>
</evidence>
<evidence type="ECO:0000313" key="7">
    <source>
        <dbReference type="EMBL" id="KAL3799895.1"/>
    </source>
</evidence>
<keyword evidence="4 6" id="KW-1133">Transmembrane helix</keyword>
<organism evidence="7 8">
    <name type="scientific">Cyclotella atomus</name>
    <dbReference type="NCBI Taxonomy" id="382360"/>
    <lineage>
        <taxon>Eukaryota</taxon>
        <taxon>Sar</taxon>
        <taxon>Stramenopiles</taxon>
        <taxon>Ochrophyta</taxon>
        <taxon>Bacillariophyta</taxon>
        <taxon>Coscinodiscophyceae</taxon>
        <taxon>Thalassiosirophycidae</taxon>
        <taxon>Stephanodiscales</taxon>
        <taxon>Stephanodiscaceae</taxon>
        <taxon>Cyclotella</taxon>
    </lineage>
</organism>
<feature type="transmembrane region" description="Helical" evidence="6">
    <location>
        <begin position="65"/>
        <end position="83"/>
    </location>
</feature>
<reference evidence="7 8" key="1">
    <citation type="submission" date="2024-10" db="EMBL/GenBank/DDBJ databases">
        <title>Updated reference genomes for cyclostephanoid diatoms.</title>
        <authorList>
            <person name="Roberts W.R."/>
            <person name="Alverson A.J."/>
        </authorList>
    </citation>
    <scope>NUCLEOTIDE SEQUENCE [LARGE SCALE GENOMIC DNA]</scope>
    <source>
        <strain evidence="7 8">AJA010-31</strain>
    </source>
</reference>
<evidence type="ECO:0000256" key="6">
    <source>
        <dbReference type="SAM" id="Phobius"/>
    </source>
</evidence>
<dbReference type="AlphaFoldDB" id="A0ABD3QHI5"/>
<dbReference type="PANTHER" id="PTHR11266">
    <property type="entry name" value="PEROXISOMAL MEMBRANE PROTEIN 2, PXMP2 MPV17"/>
    <property type="match status" value="1"/>
</dbReference>
<comment type="subcellular location">
    <subcellularLocation>
        <location evidence="1">Membrane</location>
        <topology evidence="1">Multi-pass membrane protein</topology>
    </subcellularLocation>
</comment>
<keyword evidence="3 6" id="KW-0812">Transmembrane</keyword>
<keyword evidence="8" id="KW-1185">Reference proteome</keyword>
<comment type="caution">
    <text evidence="7">The sequence shown here is derived from an EMBL/GenBank/DDBJ whole genome shotgun (WGS) entry which is preliminary data.</text>
</comment>
<evidence type="ECO:0000313" key="8">
    <source>
        <dbReference type="Proteomes" id="UP001530400"/>
    </source>
</evidence>
<keyword evidence="5 6" id="KW-0472">Membrane</keyword>
<accession>A0ABD3QHI5</accession>
<dbReference type="PANTHER" id="PTHR11266:SF121">
    <property type="entry name" value="OS09G0315000 PROTEIN"/>
    <property type="match status" value="1"/>
</dbReference>
<evidence type="ECO:0000256" key="2">
    <source>
        <dbReference type="ARBA" id="ARBA00006824"/>
    </source>
</evidence>
<dbReference type="EMBL" id="JALLPJ020000174">
    <property type="protein sequence ID" value="KAL3799895.1"/>
    <property type="molecule type" value="Genomic_DNA"/>
</dbReference>
<evidence type="ECO:0000256" key="5">
    <source>
        <dbReference type="ARBA" id="ARBA00023136"/>
    </source>
</evidence>
<name>A0ABD3QHI5_9STRA</name>
<dbReference type="InterPro" id="IPR007248">
    <property type="entry name" value="Mpv17_PMP22"/>
</dbReference>